<evidence type="ECO:0000256" key="8">
    <source>
        <dbReference type="ARBA" id="ARBA00023277"/>
    </source>
</evidence>
<dbReference type="EC" id="4.1.2.14" evidence="5"/>
<dbReference type="CDD" id="cd00452">
    <property type="entry name" value="KDPG_aldolase"/>
    <property type="match status" value="1"/>
</dbReference>
<dbReference type="EMBL" id="JNUP01000048">
    <property type="protein sequence ID" value="KGE72780.1"/>
    <property type="molecule type" value="Genomic_DNA"/>
</dbReference>
<dbReference type="PROSITE" id="PS00160">
    <property type="entry name" value="ALDOLASE_KDPG_KHG_2"/>
    <property type="match status" value="1"/>
</dbReference>
<dbReference type="PANTHER" id="PTHR30246">
    <property type="entry name" value="2-KETO-3-DEOXY-6-PHOSPHOGLUCONATE ALDOLASE"/>
    <property type="match status" value="1"/>
</dbReference>
<comment type="pathway">
    <text evidence="2">Carbohydrate acid metabolism; 2-dehydro-3-deoxy-D-gluconate degradation; D-glyceraldehyde 3-phosphate and pyruvate from 2-dehydro-3-deoxy-D-gluconate: step 2/2.</text>
</comment>
<comment type="caution">
    <text evidence="9">The sequence shown here is derived from an EMBL/GenBank/DDBJ whole genome shotgun (WGS) entry which is preliminary data.</text>
</comment>
<dbReference type="NCBIfam" id="TIGR01182">
    <property type="entry name" value="eda"/>
    <property type="match status" value="1"/>
</dbReference>
<evidence type="ECO:0000313" key="9">
    <source>
        <dbReference type="EMBL" id="KGE72780.1"/>
    </source>
</evidence>
<comment type="catalytic activity">
    <reaction evidence="1">
        <text>2-dehydro-3-deoxy-6-phospho-D-gluconate = D-glyceraldehyde 3-phosphate + pyruvate</text>
        <dbReference type="Rhea" id="RHEA:17089"/>
        <dbReference type="ChEBI" id="CHEBI:15361"/>
        <dbReference type="ChEBI" id="CHEBI:57569"/>
        <dbReference type="ChEBI" id="CHEBI:59776"/>
        <dbReference type="EC" id="4.1.2.14"/>
    </reaction>
</comment>
<dbReference type="InterPro" id="IPR000887">
    <property type="entry name" value="Aldlse_KDPG_KHG"/>
</dbReference>
<dbReference type="InterPro" id="IPR031338">
    <property type="entry name" value="KDPG/KHG_AS_2"/>
</dbReference>
<dbReference type="Proteomes" id="UP000029692">
    <property type="component" value="Unassembled WGS sequence"/>
</dbReference>
<evidence type="ECO:0000256" key="2">
    <source>
        <dbReference type="ARBA" id="ARBA00004736"/>
    </source>
</evidence>
<keyword evidence="8" id="KW-0119">Carbohydrate metabolism</keyword>
<accession>A0A098QY01</accession>
<dbReference type="Pfam" id="PF01081">
    <property type="entry name" value="Aldolase"/>
    <property type="match status" value="1"/>
</dbReference>
<evidence type="ECO:0000256" key="5">
    <source>
        <dbReference type="ARBA" id="ARBA00013063"/>
    </source>
</evidence>
<name>A0A098QY01_9SPIO</name>
<comment type="subunit">
    <text evidence="4">Homotrimer.</text>
</comment>
<dbReference type="InterPro" id="IPR029068">
    <property type="entry name" value="Glyas_Bleomycin-R_OHBP_Dase"/>
</dbReference>
<reference evidence="9 10" key="1">
    <citation type="submission" date="2014-05" db="EMBL/GenBank/DDBJ databases">
        <title>De novo Genome Sequence of Spirocheata sp.</title>
        <authorList>
            <person name="Shivani Y."/>
            <person name="Subhash Y."/>
            <person name="Tushar L."/>
            <person name="Sasikala C."/>
            <person name="Ramana C.V."/>
        </authorList>
    </citation>
    <scope>NUCLEOTIDE SEQUENCE [LARGE SCALE GENOMIC DNA]</scope>
    <source>
        <strain evidence="9 10">JC230</strain>
    </source>
</reference>
<evidence type="ECO:0000256" key="4">
    <source>
        <dbReference type="ARBA" id="ARBA00011233"/>
    </source>
</evidence>
<protein>
    <recommendedName>
        <fullName evidence="5">2-dehydro-3-deoxy-phosphogluconate aldolase</fullName>
        <ecNumber evidence="5">4.1.2.14</ecNumber>
    </recommendedName>
</protein>
<evidence type="ECO:0000256" key="3">
    <source>
        <dbReference type="ARBA" id="ARBA00006906"/>
    </source>
</evidence>
<dbReference type="SUPFAM" id="SSF54593">
    <property type="entry name" value="Glyoxalase/Bleomycin resistance protein/Dihydroxybiphenyl dioxygenase"/>
    <property type="match status" value="1"/>
</dbReference>
<dbReference type="AlphaFoldDB" id="A0A098QY01"/>
<dbReference type="GO" id="GO:0008675">
    <property type="term" value="F:2-dehydro-3-deoxy-phosphogluconate aldolase activity"/>
    <property type="evidence" value="ECO:0007669"/>
    <property type="project" value="UniProtKB-EC"/>
</dbReference>
<dbReference type="InterPro" id="IPR031337">
    <property type="entry name" value="KDPG/KHG_AS_1"/>
</dbReference>
<evidence type="ECO:0000256" key="6">
    <source>
        <dbReference type="ARBA" id="ARBA00023239"/>
    </source>
</evidence>
<evidence type="ECO:0000256" key="7">
    <source>
        <dbReference type="ARBA" id="ARBA00023270"/>
    </source>
</evidence>
<dbReference type="eggNOG" id="COG0800">
    <property type="taxonomic scope" value="Bacteria"/>
</dbReference>
<evidence type="ECO:0000313" key="10">
    <source>
        <dbReference type="Proteomes" id="UP000029692"/>
    </source>
</evidence>
<dbReference type="Gene3D" id="3.20.20.70">
    <property type="entry name" value="Aldolase class I"/>
    <property type="match status" value="1"/>
</dbReference>
<organism evidence="9 10">
    <name type="scientific">Spirochaeta lutea</name>
    <dbReference type="NCBI Taxonomy" id="1480694"/>
    <lineage>
        <taxon>Bacteria</taxon>
        <taxon>Pseudomonadati</taxon>
        <taxon>Spirochaetota</taxon>
        <taxon>Spirochaetia</taxon>
        <taxon>Spirochaetales</taxon>
        <taxon>Spirochaetaceae</taxon>
        <taxon>Spirochaeta</taxon>
    </lineage>
</organism>
<gene>
    <name evidence="9" type="ORF">DC28_05955</name>
</gene>
<proteinExistence type="inferred from homology"/>
<comment type="similarity">
    <text evidence="3">Belongs to the KHG/KDPG aldolase family.</text>
</comment>
<dbReference type="PROSITE" id="PS00159">
    <property type="entry name" value="ALDOLASE_KDPG_KHG_1"/>
    <property type="match status" value="1"/>
</dbReference>
<dbReference type="NCBIfam" id="NF004325">
    <property type="entry name" value="PRK05718.1"/>
    <property type="match status" value="1"/>
</dbReference>
<keyword evidence="6" id="KW-0456">Lyase</keyword>
<dbReference type="SUPFAM" id="SSF51569">
    <property type="entry name" value="Aldolase"/>
    <property type="match status" value="1"/>
</dbReference>
<dbReference type="InterPro" id="IPR013785">
    <property type="entry name" value="Aldolase_TIM"/>
</dbReference>
<dbReference type="PANTHER" id="PTHR30246:SF1">
    <property type="entry name" value="2-DEHYDRO-3-DEOXY-6-PHOSPHOGALACTONATE ALDOLASE-RELATED"/>
    <property type="match status" value="1"/>
</dbReference>
<evidence type="ECO:0000256" key="1">
    <source>
        <dbReference type="ARBA" id="ARBA00000654"/>
    </source>
</evidence>
<keyword evidence="7" id="KW-0704">Schiff base</keyword>
<keyword evidence="10" id="KW-1185">Reference proteome</keyword>
<sequence>MTDMEQQLFTTGLVPVVTIQDAGDAKGLGTALVRGGIPVAEITFRTPAAADGIRTMAQEVPEVLVGAGTVINRDLAKQAIQAGARFIVSPGFNPRVVDYCREQNVPVIPGINNPGGIEAALEAGLTTLKFFPAEASGGAAMIKALAAPFPQVRFMPTGGISPKNLGDYAKIPSILAIGGSWMVPGKAVESRSWDEIAGLCREARTSLQGFSFAHLGINSDGEQHSSSIARFFSSLGFPVSQGATSYFASEFLEIMKAPYRGSHGHLAIRTHNIPRAAAFLHALGFTTQDETAKYKDGRLIALYLEPEVAGFAIHLLQA</sequence>
<dbReference type="STRING" id="1480694.DC28_05955"/>